<dbReference type="InterPro" id="IPR036874">
    <property type="entry name" value="Carbonic_anhydrase_sf"/>
</dbReference>
<name>A0A1Q5ZXA3_9SPHI</name>
<evidence type="ECO:0000313" key="2">
    <source>
        <dbReference type="EMBL" id="OKS86381.1"/>
    </source>
</evidence>
<evidence type="ECO:0000256" key="1">
    <source>
        <dbReference type="ARBA" id="ARBA00006217"/>
    </source>
</evidence>
<proteinExistence type="inferred from homology"/>
<dbReference type="SUPFAM" id="SSF53056">
    <property type="entry name" value="beta-carbonic anhydrase, cab"/>
    <property type="match status" value="1"/>
</dbReference>
<dbReference type="Pfam" id="PF00484">
    <property type="entry name" value="Pro_CA"/>
    <property type="match status" value="1"/>
</dbReference>
<dbReference type="GO" id="GO:0008270">
    <property type="term" value="F:zinc ion binding"/>
    <property type="evidence" value="ECO:0007669"/>
    <property type="project" value="InterPro"/>
</dbReference>
<evidence type="ECO:0000313" key="3">
    <source>
        <dbReference type="Proteomes" id="UP000186720"/>
    </source>
</evidence>
<dbReference type="EMBL" id="MPPL01000001">
    <property type="protein sequence ID" value="OKS86381.1"/>
    <property type="molecule type" value="Genomic_DNA"/>
</dbReference>
<dbReference type="GO" id="GO:0004089">
    <property type="term" value="F:carbonate dehydratase activity"/>
    <property type="evidence" value="ECO:0007669"/>
    <property type="project" value="InterPro"/>
</dbReference>
<comment type="similarity">
    <text evidence="1">Belongs to the beta-class carbonic anhydrase family.</text>
</comment>
<organism evidence="2 3">
    <name type="scientific">Mucilaginibacter polytrichastri</name>
    <dbReference type="NCBI Taxonomy" id="1302689"/>
    <lineage>
        <taxon>Bacteria</taxon>
        <taxon>Pseudomonadati</taxon>
        <taxon>Bacteroidota</taxon>
        <taxon>Sphingobacteriia</taxon>
        <taxon>Sphingobacteriales</taxon>
        <taxon>Sphingobacteriaceae</taxon>
        <taxon>Mucilaginibacter</taxon>
    </lineage>
</organism>
<accession>A0A1Q5ZXA3</accession>
<dbReference type="AlphaFoldDB" id="A0A1Q5ZXA3"/>
<comment type="caution">
    <text evidence="2">The sequence shown here is derived from an EMBL/GenBank/DDBJ whole genome shotgun (WGS) entry which is preliminary data.</text>
</comment>
<protein>
    <recommendedName>
        <fullName evidence="4">Carbonic anhydrase</fullName>
    </recommendedName>
</protein>
<gene>
    <name evidence="2" type="ORF">RG47T_1837</name>
</gene>
<evidence type="ECO:0008006" key="4">
    <source>
        <dbReference type="Google" id="ProtNLM"/>
    </source>
</evidence>
<dbReference type="Proteomes" id="UP000186720">
    <property type="component" value="Unassembled WGS sequence"/>
</dbReference>
<dbReference type="Gene3D" id="3.40.1050.10">
    <property type="entry name" value="Carbonic anhydrase"/>
    <property type="match status" value="1"/>
</dbReference>
<dbReference type="InterPro" id="IPR001765">
    <property type="entry name" value="Carbonic_anhydrase"/>
</dbReference>
<dbReference type="STRING" id="1302689.RG47T_1837"/>
<sequence>MGNLTTLLNKIQPAIVLEKTVTENRDGKNTEFVNKVTDIHVQLTIDRIRRESPIVTELEQQGSIKIIGGMYDVETGHVTFFE</sequence>
<keyword evidence="3" id="KW-1185">Reference proteome</keyword>
<reference evidence="2 3" key="1">
    <citation type="submission" date="2016-11" db="EMBL/GenBank/DDBJ databases">
        <title>Whole Genome Sequencing of Mucilaginibacter polytrichastri RG4-7(T) isolated from the moss sample.</title>
        <authorList>
            <person name="Li Y."/>
        </authorList>
    </citation>
    <scope>NUCLEOTIDE SEQUENCE [LARGE SCALE GENOMIC DNA]</scope>
    <source>
        <strain evidence="2 3">RG4-7</strain>
    </source>
</reference>